<evidence type="ECO:0000259" key="2">
    <source>
        <dbReference type="PROSITE" id="PS50132"/>
    </source>
</evidence>
<dbReference type="PANTHER" id="PTHR13155:SF1">
    <property type="entry name" value="A-KINASE ANCHOR PROTEIN 10, MITOCHONDRIAL"/>
    <property type="match status" value="1"/>
</dbReference>
<keyword evidence="4" id="KW-1185">Reference proteome</keyword>
<feature type="region of interest" description="Disordered" evidence="1">
    <location>
        <begin position="435"/>
        <end position="456"/>
    </location>
</feature>
<feature type="region of interest" description="Disordered" evidence="1">
    <location>
        <begin position="545"/>
        <end position="570"/>
    </location>
</feature>
<organism evidence="3 4">
    <name type="scientific">Dermatophagoides farinae</name>
    <name type="common">American house dust mite</name>
    <dbReference type="NCBI Taxonomy" id="6954"/>
    <lineage>
        <taxon>Eukaryota</taxon>
        <taxon>Metazoa</taxon>
        <taxon>Ecdysozoa</taxon>
        <taxon>Arthropoda</taxon>
        <taxon>Chelicerata</taxon>
        <taxon>Arachnida</taxon>
        <taxon>Acari</taxon>
        <taxon>Acariformes</taxon>
        <taxon>Sarcoptiformes</taxon>
        <taxon>Astigmata</taxon>
        <taxon>Psoroptidia</taxon>
        <taxon>Analgoidea</taxon>
        <taxon>Pyroglyphidae</taxon>
        <taxon>Dermatophagoidinae</taxon>
        <taxon>Dermatophagoides</taxon>
    </lineage>
</organism>
<feature type="compositionally biased region" description="Low complexity" evidence="1">
    <location>
        <begin position="548"/>
        <end position="558"/>
    </location>
</feature>
<dbReference type="InterPro" id="IPR036305">
    <property type="entry name" value="RGS_sf"/>
</dbReference>
<evidence type="ECO:0000313" key="3">
    <source>
        <dbReference type="EMBL" id="KAH9501772.1"/>
    </source>
</evidence>
<reference evidence="3" key="1">
    <citation type="submission" date="2013-05" db="EMBL/GenBank/DDBJ databases">
        <authorList>
            <person name="Yim A.K.Y."/>
            <person name="Chan T.F."/>
            <person name="Ji K.M."/>
            <person name="Liu X.Y."/>
            <person name="Zhou J.W."/>
            <person name="Li R.Q."/>
            <person name="Yang K.Y."/>
            <person name="Li J."/>
            <person name="Li M."/>
            <person name="Law P.T.W."/>
            <person name="Wu Y.L."/>
            <person name="Cai Z.L."/>
            <person name="Qin H."/>
            <person name="Bao Y."/>
            <person name="Leung R.K.K."/>
            <person name="Ng P.K.S."/>
            <person name="Zou J."/>
            <person name="Zhong X.J."/>
            <person name="Ran P.X."/>
            <person name="Zhong N.S."/>
            <person name="Liu Z.G."/>
            <person name="Tsui S.K.W."/>
        </authorList>
    </citation>
    <scope>NUCLEOTIDE SEQUENCE</scope>
    <source>
        <strain evidence="3">Derf</strain>
        <tissue evidence="3">Whole organism</tissue>
    </source>
</reference>
<sequence>MPLPNLIKNFIANSRDKLNQLSSNGSNKSIDSPSSSSSSYKGRYSSSQNGNFITSNNNDLSSSHQTSAKQTLSQISGLHSHRNLKPSYQMLLAESMYDPNVTVRLDSCLTCTFDECFTVEQNADILLCFVQFMESLGSHANTVIKCFLQTNCLMFFIQEKFPGDNENSSFENQEEHENNYQNFITDFHRIFNQLFDKNDASNCDVADAAHSTTTSMKIDPNVHSKMIELFDHHHNNDQIIPNYQKQQLSFEIFESFRQSLAEKIDCDYYEKFLRSNFFLKYEYEVLNGKKFQLSDILFSHTLISSAFMDFMATERMKCFYNIEIIENFSGQYSDANALYNRFFNCRAATIESFLQVSEPIIEQLQSSIVNIKDPKTEFQSDCFDRIANILLQYFSKTYFPQFLESNHFLEYVQNCDQKLKCSQNQKQKLIRPSMKILSKQSSSSSSTTSNDIGNHKLNSLNIDQTDLLWNRDLKDQLQFTYIDKYGRMNSTLEPEPPRSSPAVDRIKLAQIFRRLSFGNSTNRIESEDDAWRIAESIINDVCSVTNRQQQHQQQQQQQPEHPIEFDDFNP</sequence>
<dbReference type="SUPFAM" id="SSF48097">
    <property type="entry name" value="Regulator of G-protein signaling, RGS"/>
    <property type="match status" value="1"/>
</dbReference>
<dbReference type="Proteomes" id="UP000790347">
    <property type="component" value="Unassembled WGS sequence"/>
</dbReference>
<dbReference type="InterPro" id="IPR016137">
    <property type="entry name" value="RGS"/>
</dbReference>
<reference evidence="3" key="2">
    <citation type="journal article" date="2022" name="Res Sq">
        <title>Comparative Genomics Reveals Insights into the Divergent Evolution of Astigmatic Mites and Household Pest Adaptations.</title>
        <authorList>
            <person name="Xiong Q."/>
            <person name="Wan A.T.-Y."/>
            <person name="Liu X.-Y."/>
            <person name="Fung C.S.-H."/>
            <person name="Xiao X."/>
            <person name="Malainual N."/>
            <person name="Hou J."/>
            <person name="Wang L."/>
            <person name="Wang M."/>
            <person name="Yang K."/>
            <person name="Cui Y."/>
            <person name="Leung E."/>
            <person name="Nong W."/>
            <person name="Shin S.-K."/>
            <person name="Au S."/>
            <person name="Jeong K.Y."/>
            <person name="Chew F.T."/>
            <person name="Hui J."/>
            <person name="Leung T.F."/>
            <person name="Tungtrongchitr A."/>
            <person name="Zhong N."/>
            <person name="Liu Z."/>
            <person name="Tsui S."/>
        </authorList>
    </citation>
    <scope>NUCLEOTIDE SEQUENCE</scope>
    <source>
        <strain evidence="3">Derf</strain>
        <tissue evidence="3">Whole organism</tissue>
    </source>
</reference>
<dbReference type="GO" id="GO:0005739">
    <property type="term" value="C:mitochondrion"/>
    <property type="evidence" value="ECO:0007669"/>
    <property type="project" value="TreeGrafter"/>
</dbReference>
<feature type="domain" description="RGS" evidence="2">
    <location>
        <begin position="242"/>
        <end position="282"/>
    </location>
</feature>
<dbReference type="PROSITE" id="PS50132">
    <property type="entry name" value="RGS"/>
    <property type="match status" value="2"/>
</dbReference>
<evidence type="ECO:0000256" key="1">
    <source>
        <dbReference type="SAM" id="MobiDB-lite"/>
    </source>
</evidence>
<feature type="domain" description="RGS" evidence="2">
    <location>
        <begin position="335"/>
        <end position="412"/>
    </location>
</feature>
<dbReference type="Gene3D" id="1.10.167.10">
    <property type="entry name" value="Regulator of G-protein Signalling 4, domain 2"/>
    <property type="match status" value="1"/>
</dbReference>
<gene>
    <name evidence="3" type="primary">AKAP10</name>
    <name evidence="3" type="ORF">DERF_012589</name>
</gene>
<name>A0A922HTS0_DERFA</name>
<comment type="caution">
    <text evidence="3">The sequence shown here is derived from an EMBL/GenBank/DDBJ whole genome shotgun (WGS) entry which is preliminary data.</text>
</comment>
<accession>A0A922HTS0</accession>
<proteinExistence type="predicted"/>
<dbReference type="GO" id="GO:0005886">
    <property type="term" value="C:plasma membrane"/>
    <property type="evidence" value="ECO:0007669"/>
    <property type="project" value="TreeGrafter"/>
</dbReference>
<dbReference type="PANTHER" id="PTHR13155">
    <property type="entry name" value="A-KINASE ANCHOR PROTEINS"/>
    <property type="match status" value="1"/>
</dbReference>
<evidence type="ECO:0000313" key="4">
    <source>
        <dbReference type="Proteomes" id="UP000790347"/>
    </source>
</evidence>
<feature type="compositionally biased region" description="Low complexity" evidence="1">
    <location>
        <begin position="22"/>
        <end position="46"/>
    </location>
</feature>
<dbReference type="EMBL" id="ASGP02000006">
    <property type="protein sequence ID" value="KAH9501772.1"/>
    <property type="molecule type" value="Genomic_DNA"/>
</dbReference>
<dbReference type="InterPro" id="IPR052246">
    <property type="entry name" value="Cell_Polariz_PKAAnc"/>
</dbReference>
<dbReference type="InterPro" id="IPR044926">
    <property type="entry name" value="RGS_subdomain_2"/>
</dbReference>
<dbReference type="AlphaFoldDB" id="A0A922HTS0"/>
<dbReference type="GO" id="GO:0008104">
    <property type="term" value="P:intracellular protein localization"/>
    <property type="evidence" value="ECO:0007669"/>
    <property type="project" value="TreeGrafter"/>
</dbReference>
<protein>
    <submittedName>
        <fullName evidence="3">A-kinase anchor protein 10, mitochondrial</fullName>
    </submittedName>
</protein>
<feature type="region of interest" description="Disordered" evidence="1">
    <location>
        <begin position="21"/>
        <end position="46"/>
    </location>
</feature>